<gene>
    <name evidence="2" type="ORF">HNP25_002007</name>
</gene>
<feature type="domain" description="Pyrrolo-quinoline quinone repeat" evidence="1">
    <location>
        <begin position="247"/>
        <end position="414"/>
    </location>
</feature>
<name>A0A841EV72_9BACT</name>
<evidence type="ECO:0000259" key="1">
    <source>
        <dbReference type="Pfam" id="PF13360"/>
    </source>
</evidence>
<dbReference type="AlphaFoldDB" id="A0A841EV72"/>
<proteinExistence type="predicted"/>
<comment type="caution">
    <text evidence="2">The sequence shown here is derived from an EMBL/GenBank/DDBJ whole genome shotgun (WGS) entry which is preliminary data.</text>
</comment>
<dbReference type="PANTHER" id="PTHR34512">
    <property type="entry name" value="CELL SURFACE PROTEIN"/>
    <property type="match status" value="1"/>
</dbReference>
<dbReference type="InterPro" id="IPR002372">
    <property type="entry name" value="PQQ_rpt_dom"/>
</dbReference>
<dbReference type="Gene3D" id="2.130.10.10">
    <property type="entry name" value="YVTN repeat-like/Quinoprotein amine dehydrogenase"/>
    <property type="match status" value="1"/>
</dbReference>
<feature type="domain" description="Pyrrolo-quinoline quinone repeat" evidence="1">
    <location>
        <begin position="142"/>
        <end position="228"/>
    </location>
</feature>
<dbReference type="InterPro" id="IPR015943">
    <property type="entry name" value="WD40/YVTN_repeat-like_dom_sf"/>
</dbReference>
<dbReference type="EMBL" id="JACHKT010000012">
    <property type="protein sequence ID" value="MBB6003351.1"/>
    <property type="molecule type" value="Genomic_DNA"/>
</dbReference>
<dbReference type="SUPFAM" id="SSF50998">
    <property type="entry name" value="Quinoprotein alcohol dehydrogenase-like"/>
    <property type="match status" value="1"/>
</dbReference>
<protein>
    <submittedName>
        <fullName evidence="2">Outer membrane protein assembly factor BamB</fullName>
    </submittedName>
</protein>
<evidence type="ECO:0000313" key="2">
    <source>
        <dbReference type="EMBL" id="MBB6003351.1"/>
    </source>
</evidence>
<dbReference type="Proteomes" id="UP000524404">
    <property type="component" value="Unassembled WGS sequence"/>
</dbReference>
<dbReference type="Pfam" id="PF13360">
    <property type="entry name" value="PQQ_2"/>
    <property type="match status" value="2"/>
</dbReference>
<keyword evidence="3" id="KW-1185">Reference proteome</keyword>
<dbReference type="InterPro" id="IPR011047">
    <property type="entry name" value="Quinoprotein_ADH-like_sf"/>
</dbReference>
<accession>A0A841EV72</accession>
<reference evidence="2 3" key="1">
    <citation type="submission" date="2020-08" db="EMBL/GenBank/DDBJ databases">
        <title>Functional genomics of gut bacteria from endangered species of beetles.</title>
        <authorList>
            <person name="Carlos-Shanley C."/>
        </authorList>
    </citation>
    <scope>NUCLEOTIDE SEQUENCE [LARGE SCALE GENOMIC DNA]</scope>
    <source>
        <strain evidence="2 3">S00070</strain>
    </source>
</reference>
<dbReference type="PANTHER" id="PTHR34512:SF30">
    <property type="entry name" value="OUTER MEMBRANE PROTEIN ASSEMBLY FACTOR BAMB"/>
    <property type="match status" value="1"/>
</dbReference>
<organism evidence="2 3">
    <name type="scientific">Arcicella rosea</name>
    <dbReference type="NCBI Taxonomy" id="502909"/>
    <lineage>
        <taxon>Bacteria</taxon>
        <taxon>Pseudomonadati</taxon>
        <taxon>Bacteroidota</taxon>
        <taxon>Cytophagia</taxon>
        <taxon>Cytophagales</taxon>
        <taxon>Flectobacillaceae</taxon>
        <taxon>Arcicella</taxon>
    </lineage>
</organism>
<sequence length="640" mass="70956">MKKLILFIGLCLVNIFLVTSSVQAYRLAKAETPSFWKTSFPRGINWQRMTDVGILVVSTDDALYGLNPENGQKLWQHEFLKKLKEERYDPIENSPLVALIDKRGLMSMDHVILDVVSGKILCNTGEMGFRTVEMRTELPPLGGVLFLGLNKTGRKVMTLVDAGDGHAKFTQELKDFGGTEMFAGRPFVQNGDILIVSNKAIFRFNGQTGEKVWEIEQKSPNAEIIVDKSAGFGASMSNSLNPKYRYFTQIRPGRDKNSFFYTSKKYVNSFDFATGKALWADPVKVGGEIVETIYDNGGFIVATDDPEIIMLDYQNGTRLWGKGPKLKGTLSFYNYCDKGLLISMESSRGKNSLSILDLKTGQHVFDKPNKVDGQIVDLQLTPKGIFYRTTEEVNFQSLETGKDLWDKSLKLKEGNVACQKDYLQWIYSDKKLFEVNLQSASMKEFVADKVKLNEKEAPSGFQVRNDGILLTSSQNLVKFGFAGNVMYSQYFHSPTASTAGKIFGGIMAVGGTMLAVSAAANAGYARGATAGGGRTYEVDSYIRGQEQAQQMWSAVASAGFAMMNKRFKASAQTENYQAILTDDANDGNQKGVGLVKVNKDNGKVEATVILGDKKPVYDLDEIGGLMYYRSKDNEITAFKF</sequence>
<evidence type="ECO:0000313" key="3">
    <source>
        <dbReference type="Proteomes" id="UP000524404"/>
    </source>
</evidence>
<dbReference type="RefSeq" id="WP_184133773.1">
    <property type="nucleotide sequence ID" value="NZ_JACHKT010000012.1"/>
</dbReference>